<evidence type="ECO:0000313" key="10">
    <source>
        <dbReference type="EMBL" id="MBC5616045.1"/>
    </source>
</evidence>
<keyword evidence="4" id="KW-0479">Metal-binding</keyword>
<evidence type="ECO:0000259" key="9">
    <source>
        <dbReference type="PROSITE" id="PS51379"/>
    </source>
</evidence>
<dbReference type="PROSITE" id="PS00198">
    <property type="entry name" value="4FE4S_FER_1"/>
    <property type="match status" value="1"/>
</dbReference>
<keyword evidence="3" id="KW-0819">tRNA processing</keyword>
<dbReference type="EMBL" id="JACOOK010000001">
    <property type="protein sequence ID" value="MBC5616045.1"/>
    <property type="molecule type" value="Genomic_DNA"/>
</dbReference>
<dbReference type="InterPro" id="IPR013542">
    <property type="entry name" value="QueG_DUF1730"/>
</dbReference>
<dbReference type="InterPro" id="IPR017900">
    <property type="entry name" value="4Fe4S_Fe_S_CS"/>
</dbReference>
<protein>
    <submittedName>
        <fullName evidence="10">tRNA epoxyqueuosine(34) reductase QueG</fullName>
        <ecNumber evidence="10">1.17.99.6</ecNumber>
    </submittedName>
</protein>
<evidence type="ECO:0000256" key="3">
    <source>
        <dbReference type="ARBA" id="ARBA00022694"/>
    </source>
</evidence>
<name>A0ABR7CKY5_9BACT</name>
<evidence type="ECO:0000256" key="8">
    <source>
        <dbReference type="ARBA" id="ARBA00023014"/>
    </source>
</evidence>
<dbReference type="InterPro" id="IPR017896">
    <property type="entry name" value="4Fe4S_Fe-S-bd"/>
</dbReference>
<organism evidence="10 11">
    <name type="scientific">Alistipes hominis</name>
    <dbReference type="NCBI Taxonomy" id="2763015"/>
    <lineage>
        <taxon>Bacteria</taxon>
        <taxon>Pseudomonadati</taxon>
        <taxon>Bacteroidota</taxon>
        <taxon>Bacteroidia</taxon>
        <taxon>Bacteroidales</taxon>
        <taxon>Rikenellaceae</taxon>
        <taxon>Alistipes</taxon>
    </lineage>
</organism>
<dbReference type="Pfam" id="PF13484">
    <property type="entry name" value="Fer4_16"/>
    <property type="match status" value="1"/>
</dbReference>
<dbReference type="PANTHER" id="PTHR30002">
    <property type="entry name" value="EPOXYQUEUOSINE REDUCTASE"/>
    <property type="match status" value="1"/>
</dbReference>
<dbReference type="InterPro" id="IPR004453">
    <property type="entry name" value="QueG"/>
</dbReference>
<comment type="caution">
    <text evidence="10">The sequence shown here is derived from an EMBL/GenBank/DDBJ whole genome shotgun (WGS) entry which is preliminary data.</text>
</comment>
<feature type="domain" description="4Fe-4S ferredoxin-type" evidence="9">
    <location>
        <begin position="173"/>
        <end position="202"/>
    </location>
</feature>
<evidence type="ECO:0000256" key="1">
    <source>
        <dbReference type="ARBA" id="ARBA00022485"/>
    </source>
</evidence>
<keyword evidence="11" id="KW-1185">Reference proteome</keyword>
<reference evidence="10 11" key="1">
    <citation type="submission" date="2020-08" db="EMBL/GenBank/DDBJ databases">
        <title>Genome public.</title>
        <authorList>
            <person name="Liu C."/>
            <person name="Sun Q."/>
        </authorList>
    </citation>
    <scope>NUCLEOTIDE SEQUENCE [LARGE SCALE GENOMIC DNA]</scope>
    <source>
        <strain evidence="10 11">New-7</strain>
    </source>
</reference>
<keyword evidence="7" id="KW-0408">Iron</keyword>
<dbReference type="NCBIfam" id="TIGR00276">
    <property type="entry name" value="tRNA epoxyqueuosine(34) reductase QueG"/>
    <property type="match status" value="1"/>
</dbReference>
<gene>
    <name evidence="10" type="primary">queG</name>
    <name evidence="10" type="ORF">H8S08_03300</name>
</gene>
<accession>A0ABR7CKY5</accession>
<keyword evidence="8" id="KW-0411">Iron-sulfur</keyword>
<sequence length="299" mass="33180">MTNSEKIRRKALSLGFDLCGIARCRSLERQYDRFKNWLADGCDGGLEYLRRNTGKRFDPGALCEGARSVIVCGVGYHRPPSAHEVASRIASYAHSRDYHLTIRERLNELSAYLRELVPGASGRVFTDTAPLAEKSWAVEAGLGWIGRNSLLANPRLGSFLLLGEVVTTAELEPDAPFVRDGCGTCRACVDACPVAAIRPDRTIDAGRCISRRTIETGDGDEGDLHGWLFGCDVCQRACPYNRKAPVSVHDSFAPLAELERLDVDDWLGLDEAGFRRIFGETPLARCGLRRLQERIRRLK</sequence>
<dbReference type="RefSeq" id="WP_118657086.1">
    <property type="nucleotide sequence ID" value="NZ_JACOOK010000001.1"/>
</dbReference>
<dbReference type="Gene3D" id="3.30.70.20">
    <property type="match status" value="1"/>
</dbReference>
<keyword evidence="2" id="KW-0963">Cytoplasm</keyword>
<proteinExistence type="predicted"/>
<dbReference type="PROSITE" id="PS51379">
    <property type="entry name" value="4FE4S_FER_2"/>
    <property type="match status" value="1"/>
</dbReference>
<evidence type="ECO:0000256" key="4">
    <source>
        <dbReference type="ARBA" id="ARBA00022723"/>
    </source>
</evidence>
<dbReference type="Pfam" id="PF08331">
    <property type="entry name" value="QueG_DUF1730"/>
    <property type="match status" value="1"/>
</dbReference>
<dbReference type="SUPFAM" id="SSF46548">
    <property type="entry name" value="alpha-helical ferredoxin"/>
    <property type="match status" value="1"/>
</dbReference>
<dbReference type="Proteomes" id="UP000636891">
    <property type="component" value="Unassembled WGS sequence"/>
</dbReference>
<keyword evidence="5" id="KW-0671">Queuosine biosynthesis</keyword>
<evidence type="ECO:0000256" key="5">
    <source>
        <dbReference type="ARBA" id="ARBA00022785"/>
    </source>
</evidence>
<evidence type="ECO:0000256" key="6">
    <source>
        <dbReference type="ARBA" id="ARBA00023002"/>
    </source>
</evidence>
<dbReference type="GO" id="GO:0052693">
    <property type="term" value="F:epoxyqueuosine reductase activity"/>
    <property type="evidence" value="ECO:0007669"/>
    <property type="project" value="UniProtKB-EC"/>
</dbReference>
<dbReference type="PANTHER" id="PTHR30002:SF4">
    <property type="entry name" value="EPOXYQUEUOSINE REDUCTASE"/>
    <property type="match status" value="1"/>
</dbReference>
<evidence type="ECO:0000313" key="11">
    <source>
        <dbReference type="Proteomes" id="UP000636891"/>
    </source>
</evidence>
<evidence type="ECO:0000256" key="7">
    <source>
        <dbReference type="ARBA" id="ARBA00023004"/>
    </source>
</evidence>
<keyword evidence="1" id="KW-0004">4Fe-4S</keyword>
<evidence type="ECO:0000256" key="2">
    <source>
        <dbReference type="ARBA" id="ARBA00022490"/>
    </source>
</evidence>
<dbReference type="EC" id="1.17.99.6" evidence="10"/>
<keyword evidence="6 10" id="KW-0560">Oxidoreductase</keyword>